<protein>
    <recommendedName>
        <fullName evidence="13">Cobalt transport protein CbiM</fullName>
    </recommendedName>
    <alternativeName>
        <fullName evidence="13">Energy-coupling factor transporter probable substrate-capture protein CbiM</fullName>
        <shortName evidence="13">ECF transporter S component CbiM</shortName>
    </alternativeName>
</protein>
<evidence type="ECO:0000256" key="1">
    <source>
        <dbReference type="ARBA" id="ARBA00004429"/>
    </source>
</evidence>
<dbReference type="RefSeq" id="WP_008613827.1">
    <property type="nucleotide sequence ID" value="NZ_AONQ01000003.1"/>
</dbReference>
<dbReference type="GO" id="GO:0043190">
    <property type="term" value="C:ATP-binding cassette (ABC) transporter complex"/>
    <property type="evidence" value="ECO:0007669"/>
    <property type="project" value="InterPro"/>
</dbReference>
<dbReference type="OrthoDB" id="9809846at2"/>
<evidence type="ECO:0000256" key="11">
    <source>
        <dbReference type="ARBA" id="ARBA00023285"/>
    </source>
</evidence>
<dbReference type="NCBIfam" id="NF006184">
    <property type="entry name" value="PRK08319.1"/>
    <property type="match status" value="1"/>
</dbReference>
<comment type="caution">
    <text evidence="13">Lacks conserved residue(s) required for the propagation of feature annotation.</text>
</comment>
<dbReference type="HAMAP" id="MF_01462">
    <property type="entry name" value="CbiM"/>
    <property type="match status" value="1"/>
</dbReference>
<reference evidence="14 15" key="1">
    <citation type="journal article" date="2014" name="Genome Announc.">
        <title>Draft Genome Sequence of Magnetospirillum sp. Strain SO-1, a Freshwater Magnetotactic Bacterium Isolated from the Ol'khovka River, Russia.</title>
        <authorList>
            <person name="Grouzdev D.S."/>
            <person name="Dziuba M.V."/>
            <person name="Sukhacheva M.S."/>
            <person name="Mardanov A.V."/>
            <person name="Beletskiy A.V."/>
            <person name="Kuznetsov B.B."/>
            <person name="Skryabin K.G."/>
        </authorList>
    </citation>
    <scope>NUCLEOTIDE SEQUENCE [LARGE SCALE GENOMIC DNA]</scope>
    <source>
        <strain evidence="14 15">SO-1</strain>
    </source>
</reference>
<comment type="pathway">
    <text evidence="2 13">Cofactor biosynthesis; adenosylcobalamin biosynthesis.</text>
</comment>
<keyword evidence="5 13" id="KW-1003">Cell membrane</keyword>
<feature type="transmembrane region" description="Helical" evidence="13">
    <location>
        <begin position="108"/>
        <end position="127"/>
    </location>
</feature>
<keyword evidence="8 13" id="KW-1133">Transmembrane helix</keyword>
<keyword evidence="10 13" id="KW-0472">Membrane</keyword>
<dbReference type="UniPathway" id="UPA00148"/>
<evidence type="ECO:0000313" key="15">
    <source>
        <dbReference type="Proteomes" id="UP000011744"/>
    </source>
</evidence>
<dbReference type="InterPro" id="IPR018024">
    <property type="entry name" value="CbiM"/>
</dbReference>
<evidence type="ECO:0000256" key="10">
    <source>
        <dbReference type="ARBA" id="ARBA00023136"/>
    </source>
</evidence>
<proteinExistence type="inferred from homology"/>
<dbReference type="eggNOG" id="COG0310">
    <property type="taxonomic scope" value="Bacteria"/>
</dbReference>
<dbReference type="Pfam" id="PF01891">
    <property type="entry name" value="CbiM"/>
    <property type="match status" value="1"/>
</dbReference>
<evidence type="ECO:0000256" key="2">
    <source>
        <dbReference type="ARBA" id="ARBA00004953"/>
    </source>
</evidence>
<dbReference type="EMBL" id="AONQ01000003">
    <property type="protein sequence ID" value="EME71717.1"/>
    <property type="molecule type" value="Genomic_DNA"/>
</dbReference>
<dbReference type="GO" id="GO:0009236">
    <property type="term" value="P:cobalamin biosynthetic process"/>
    <property type="evidence" value="ECO:0007669"/>
    <property type="project" value="UniProtKB-UniRule"/>
</dbReference>
<dbReference type="Proteomes" id="UP000011744">
    <property type="component" value="Unassembled WGS sequence"/>
</dbReference>
<evidence type="ECO:0000256" key="5">
    <source>
        <dbReference type="ARBA" id="ARBA00022475"/>
    </source>
</evidence>
<dbReference type="PANTHER" id="PTHR43627:SF1">
    <property type="entry name" value="COBALT TRANSPORT PROTEIN CBIM"/>
    <property type="match status" value="1"/>
</dbReference>
<feature type="transmembrane region" description="Helical" evidence="13">
    <location>
        <begin position="133"/>
        <end position="154"/>
    </location>
</feature>
<evidence type="ECO:0000256" key="8">
    <source>
        <dbReference type="ARBA" id="ARBA00022989"/>
    </source>
</evidence>
<dbReference type="Gene3D" id="1.10.1760.20">
    <property type="match status" value="1"/>
</dbReference>
<keyword evidence="15" id="KW-1185">Reference proteome</keyword>
<organism evidence="14 15">
    <name type="scientific">Paramagnetospirillum caucaseum</name>
    <dbReference type="NCBI Taxonomy" id="1244869"/>
    <lineage>
        <taxon>Bacteria</taxon>
        <taxon>Pseudomonadati</taxon>
        <taxon>Pseudomonadota</taxon>
        <taxon>Alphaproteobacteria</taxon>
        <taxon>Rhodospirillales</taxon>
        <taxon>Magnetospirillaceae</taxon>
        <taxon>Paramagnetospirillum</taxon>
    </lineage>
</organism>
<sequence>MHIMEGFLPAGHAIAWTCISAPFVVLGARGLKRILAERPEARLDIAASAGFTFVLSALKLPSVTGSCSHPTGTALGAVQFGPGIMAVIGTIVLLFQGLLLAHGGLSTMGANVFSMAIAGPWVAYGVWRLAGRLGVPFAVAVFLAAFLGDLATYVTTSVQLALAFPDAESGFGGAFAKFAGIFAVTQLPLAVAEGLVTVVVMNALKGRRIRVEGAKA</sequence>
<keyword evidence="4 13" id="KW-0813">Transport</keyword>
<name>M2ZWC0_9PROT</name>
<feature type="transmembrane region" description="Helical" evidence="13">
    <location>
        <begin position="80"/>
        <end position="101"/>
    </location>
</feature>
<evidence type="ECO:0000256" key="6">
    <source>
        <dbReference type="ARBA" id="ARBA00022573"/>
    </source>
</evidence>
<keyword evidence="3 13" id="KW-0171">Cobalt transport</keyword>
<evidence type="ECO:0000256" key="4">
    <source>
        <dbReference type="ARBA" id="ARBA00022448"/>
    </source>
</evidence>
<keyword evidence="11 13" id="KW-0170">Cobalt</keyword>
<dbReference type="NCBIfam" id="TIGR00123">
    <property type="entry name" value="cbiM"/>
    <property type="match status" value="1"/>
</dbReference>
<comment type="subunit">
    <text evidence="13">Forms an energy-coupling factor (ECF) transporter complex composed of an ATP-binding protein (A component, CbiO), a transmembrane protein (T component, CbiQ) and 2 possible substrate-capture proteins (S components, CbiM and CbiN) of unknown stoichimetry.</text>
</comment>
<evidence type="ECO:0000256" key="13">
    <source>
        <dbReference type="HAMAP-Rule" id="MF_01462"/>
    </source>
</evidence>
<comment type="function">
    <text evidence="13">Part of the energy-coupling factor (ECF) transporter complex CbiMNOQ involved in cobalt import.</text>
</comment>
<keyword evidence="7 13" id="KW-0812">Transmembrane</keyword>
<comment type="subcellular location">
    <subcellularLocation>
        <location evidence="1">Cell inner membrane</location>
        <topology evidence="1">Multi-pass membrane protein</topology>
    </subcellularLocation>
    <subcellularLocation>
        <location evidence="13">Cell membrane</location>
        <topology evidence="13">Multi-pass membrane protein</topology>
    </subcellularLocation>
</comment>
<dbReference type="GO" id="GO:0015087">
    <property type="term" value="F:cobalt ion transmembrane transporter activity"/>
    <property type="evidence" value="ECO:0007669"/>
    <property type="project" value="UniProtKB-UniRule"/>
</dbReference>
<comment type="caution">
    <text evidence="14">The sequence shown here is derived from an EMBL/GenBank/DDBJ whole genome shotgun (WGS) entry which is preliminary data.</text>
</comment>
<accession>M2ZWC0</accession>
<dbReference type="InterPro" id="IPR002751">
    <property type="entry name" value="CbiM/NikMN"/>
</dbReference>
<dbReference type="AlphaFoldDB" id="M2ZWC0"/>
<dbReference type="STRING" id="1244869.H261_02256"/>
<comment type="similarity">
    <text evidence="12 13">Belongs to the CbiM family.</text>
</comment>
<keyword evidence="6 13" id="KW-0169">Cobalamin biosynthesis</keyword>
<dbReference type="PATRIC" id="fig|1244869.3.peg.448"/>
<feature type="transmembrane region" description="Helical" evidence="13">
    <location>
        <begin position="13"/>
        <end position="31"/>
    </location>
</feature>
<keyword evidence="9 13" id="KW-0406">Ion transport</keyword>
<evidence type="ECO:0000256" key="9">
    <source>
        <dbReference type="ARBA" id="ARBA00023065"/>
    </source>
</evidence>
<evidence type="ECO:0000256" key="12">
    <source>
        <dbReference type="ARBA" id="ARBA00060918"/>
    </source>
</evidence>
<evidence type="ECO:0000313" key="14">
    <source>
        <dbReference type="EMBL" id="EME71717.1"/>
    </source>
</evidence>
<gene>
    <name evidence="13" type="primary">cbiM</name>
    <name evidence="14" type="ORF">H261_02256</name>
</gene>
<dbReference type="PANTHER" id="PTHR43627">
    <property type="match status" value="1"/>
</dbReference>
<evidence type="ECO:0000256" key="3">
    <source>
        <dbReference type="ARBA" id="ARBA00022426"/>
    </source>
</evidence>
<evidence type="ECO:0000256" key="7">
    <source>
        <dbReference type="ARBA" id="ARBA00022692"/>
    </source>
</evidence>
<dbReference type="FunFam" id="1.10.1760.20:FF:000001">
    <property type="entry name" value="Cobalt transport protein CbiM"/>
    <property type="match status" value="1"/>
</dbReference>